<dbReference type="EMBL" id="LR797362">
    <property type="protein sequence ID" value="CAB4210868.1"/>
    <property type="molecule type" value="Genomic_DNA"/>
</dbReference>
<organism evidence="3">
    <name type="scientific">uncultured Caudovirales phage</name>
    <dbReference type="NCBI Taxonomy" id="2100421"/>
    <lineage>
        <taxon>Viruses</taxon>
        <taxon>Duplodnaviria</taxon>
        <taxon>Heunggongvirae</taxon>
        <taxon>Uroviricota</taxon>
        <taxon>Caudoviricetes</taxon>
        <taxon>Peduoviridae</taxon>
        <taxon>Maltschvirus</taxon>
        <taxon>Maltschvirus maltsch</taxon>
    </lineage>
</organism>
<evidence type="ECO:0000256" key="2">
    <source>
        <dbReference type="SAM" id="Phobius"/>
    </source>
</evidence>
<dbReference type="EMBL" id="LR798374">
    <property type="protein sequence ID" value="CAB5227594.1"/>
    <property type="molecule type" value="Genomic_DNA"/>
</dbReference>
<evidence type="ECO:0000313" key="8">
    <source>
        <dbReference type="EMBL" id="CAB5227594.1"/>
    </source>
</evidence>
<keyword evidence="2" id="KW-0472">Membrane</keyword>
<dbReference type="EMBL" id="LR797006">
    <property type="protein sequence ID" value="CAB4181440.1"/>
    <property type="molecule type" value="Genomic_DNA"/>
</dbReference>
<keyword evidence="2" id="KW-1133">Transmembrane helix</keyword>
<dbReference type="EMBL" id="LR796840">
    <property type="protein sequence ID" value="CAB4169083.1"/>
    <property type="molecule type" value="Genomic_DNA"/>
</dbReference>
<proteinExistence type="predicted"/>
<evidence type="ECO:0000313" key="6">
    <source>
        <dbReference type="EMBL" id="CAB4197747.1"/>
    </source>
</evidence>
<dbReference type="EMBL" id="LR796935">
    <property type="protein sequence ID" value="CAB4176565.1"/>
    <property type="molecule type" value="Genomic_DNA"/>
</dbReference>
<protein>
    <submittedName>
        <fullName evidence="3">Uncharacterized protein</fullName>
    </submittedName>
</protein>
<feature type="region of interest" description="Disordered" evidence="1">
    <location>
        <begin position="1"/>
        <end position="30"/>
    </location>
</feature>
<keyword evidence="2" id="KW-0812">Transmembrane</keyword>
<evidence type="ECO:0000313" key="3">
    <source>
        <dbReference type="EMBL" id="CAB4169083.1"/>
    </source>
</evidence>
<evidence type="ECO:0000313" key="7">
    <source>
        <dbReference type="EMBL" id="CAB4210868.1"/>
    </source>
</evidence>
<sequence length="107" mass="11360">MYLDQIKSKLGSANAKVPTGKSESVTRLKRKKGGCIKRTKHAMGGMGGMDGITPFHSVMTPAPSAGKFGGHKKGKIVKREPHFIGAMLGAASAIPAIIDLVNRFKKK</sequence>
<reference evidence="3" key="1">
    <citation type="submission" date="2020-05" db="EMBL/GenBank/DDBJ databases">
        <authorList>
            <person name="Chiriac C."/>
            <person name="Salcher M."/>
            <person name="Ghai R."/>
            <person name="Kavagutti S V."/>
        </authorList>
    </citation>
    <scope>NUCLEOTIDE SEQUENCE</scope>
</reference>
<feature type="transmembrane region" description="Helical" evidence="2">
    <location>
        <begin position="83"/>
        <end position="101"/>
    </location>
</feature>
<evidence type="ECO:0000313" key="5">
    <source>
        <dbReference type="EMBL" id="CAB4181440.1"/>
    </source>
</evidence>
<accession>A0A6J5PCA4</accession>
<dbReference type="EMBL" id="LR797262">
    <property type="protein sequence ID" value="CAB4197747.1"/>
    <property type="molecule type" value="Genomic_DNA"/>
</dbReference>
<evidence type="ECO:0000256" key="1">
    <source>
        <dbReference type="SAM" id="MobiDB-lite"/>
    </source>
</evidence>
<name>A0A6J5PCA4_9CAUD</name>
<evidence type="ECO:0000313" key="4">
    <source>
        <dbReference type="EMBL" id="CAB4176565.1"/>
    </source>
</evidence>
<gene>
    <name evidence="5" type="ORF">UFOVP1074_62</name>
    <name evidence="6" type="ORF">UFOVP1310_19</name>
    <name evidence="7" type="ORF">UFOVP1424_53</name>
    <name evidence="8" type="ORF">UFOVP1521_53</name>
    <name evidence="3" type="ORF">UFOVP899_42</name>
    <name evidence="4" type="ORF">UFOVP987_41</name>
</gene>